<name>A0ACC2WXT7_9TREE</name>
<keyword evidence="2" id="KW-1185">Reference proteome</keyword>
<sequence length="178" mass="19261">MDENSTYWTYQFFGQALCAMGSEAGNIIASIYIANVVDVVEVAVAGSTLQFAVMLANVCAPSLSTLVYTRLVIAKNGSLLSQEESKKNGRLLTSLRASFWFWAALGFLAALLTVLFLRSLGKVGKRTSEEKSGEAVRDIAQGTADSSSSRRDITDKEKKGAEEATLHQGEKKAKRNIS</sequence>
<organism evidence="1 2">
    <name type="scientific">Naganishia adeliensis</name>
    <dbReference type="NCBI Taxonomy" id="92952"/>
    <lineage>
        <taxon>Eukaryota</taxon>
        <taxon>Fungi</taxon>
        <taxon>Dikarya</taxon>
        <taxon>Basidiomycota</taxon>
        <taxon>Agaricomycotina</taxon>
        <taxon>Tremellomycetes</taxon>
        <taxon>Filobasidiales</taxon>
        <taxon>Filobasidiaceae</taxon>
        <taxon>Naganishia</taxon>
    </lineage>
</organism>
<evidence type="ECO:0000313" key="1">
    <source>
        <dbReference type="EMBL" id="KAJ9116120.1"/>
    </source>
</evidence>
<dbReference type="EMBL" id="JASBWS010000004">
    <property type="protein sequence ID" value="KAJ9116120.1"/>
    <property type="molecule type" value="Genomic_DNA"/>
</dbReference>
<accession>A0ACC2WXT7</accession>
<protein>
    <submittedName>
        <fullName evidence="1">Uncharacterized protein</fullName>
    </submittedName>
</protein>
<dbReference type="Proteomes" id="UP001230649">
    <property type="component" value="Unassembled WGS sequence"/>
</dbReference>
<comment type="caution">
    <text evidence="1">The sequence shown here is derived from an EMBL/GenBank/DDBJ whole genome shotgun (WGS) entry which is preliminary data.</text>
</comment>
<reference evidence="1" key="1">
    <citation type="submission" date="2023-04" db="EMBL/GenBank/DDBJ databases">
        <title>Draft Genome sequencing of Naganishia species isolated from polar environments using Oxford Nanopore Technology.</title>
        <authorList>
            <person name="Leo P."/>
            <person name="Venkateswaran K."/>
        </authorList>
    </citation>
    <scope>NUCLEOTIDE SEQUENCE</scope>
    <source>
        <strain evidence="1">MNA-CCFEE 5262</strain>
    </source>
</reference>
<evidence type="ECO:0000313" key="2">
    <source>
        <dbReference type="Proteomes" id="UP001230649"/>
    </source>
</evidence>
<proteinExistence type="predicted"/>
<gene>
    <name evidence="1" type="ORF">QFC20_000797</name>
</gene>